<evidence type="ECO:0000259" key="1">
    <source>
        <dbReference type="Pfam" id="PF02342"/>
    </source>
</evidence>
<keyword evidence="3" id="KW-1185">Reference proteome</keyword>
<dbReference type="Gene3D" id="2.60.60.30">
    <property type="entry name" value="sav2460 like domains"/>
    <property type="match status" value="2"/>
</dbReference>
<dbReference type="InterPro" id="IPR017115">
    <property type="entry name" value="Tellurite_resistance_TerA"/>
</dbReference>
<accession>A0ABU6P369</accession>
<comment type="caution">
    <text evidence="2">The sequence shown here is derived from an EMBL/GenBank/DDBJ whole genome shotgun (WGS) entry which is preliminary data.</text>
</comment>
<feature type="domain" description="TerD" evidence="1">
    <location>
        <begin position="2"/>
        <end position="184"/>
    </location>
</feature>
<evidence type="ECO:0000313" key="2">
    <source>
        <dbReference type="EMBL" id="MED4403799.1"/>
    </source>
</evidence>
<dbReference type="PIRSF" id="PIRSF037118">
    <property type="entry name" value="Tellurite_resistance_TerA"/>
    <property type="match status" value="1"/>
</dbReference>
<sequence length="414" mass="45948">MIALVKGQKVDLTKAHPQLSSIKLGLGWDVSGSSQNVFDLDAVVLLIDASGKIISDKHVIYYNNLRGHSVALSKDNRTGAGSGNDEEVSIKLEEVPADIEKIILAITIYDASERKQTFGEVRNGFVTISNENTKQEIYRYDLGNEFSTETAVIVGEIYRYKGEWKFGAVGSGLEGELKGLCEQFGLANLPSSFYVKTASPVNNNSTIKLSKIELKKSGDTINLSKTSKTLGEILVNLNWNQQNSSQSGGGFLSSIFGTNKSGVDLDLGCLFEFKDGFKGVIQPLGNVFGSYMDEPYVHLDKDDRTGASTNGENMKINGNKIYEFERILIFAYIYDGAANWSQVDGIVTIKQQDSPEIVVRMDEHRNGFGMCAIAMFENINDETFKVEKLVKYFRGHQEMDRHYDWNLNWVAGSK</sequence>
<gene>
    <name evidence="2" type="ORF">P9271_21040</name>
</gene>
<dbReference type="GeneID" id="301142304"/>
<organism evidence="2 3">
    <name type="scientific">Metabacillus fastidiosus</name>
    <dbReference type="NCBI Taxonomy" id="1458"/>
    <lineage>
        <taxon>Bacteria</taxon>
        <taxon>Bacillati</taxon>
        <taxon>Bacillota</taxon>
        <taxon>Bacilli</taxon>
        <taxon>Bacillales</taxon>
        <taxon>Bacillaceae</taxon>
        <taxon>Metabacillus</taxon>
    </lineage>
</organism>
<dbReference type="InterPro" id="IPR051324">
    <property type="entry name" value="Stress/Tellurium_Resist"/>
</dbReference>
<reference evidence="2 3" key="1">
    <citation type="submission" date="2023-03" db="EMBL/GenBank/DDBJ databases">
        <title>Bacillus Genome Sequencing.</title>
        <authorList>
            <person name="Dunlap C."/>
        </authorList>
    </citation>
    <scope>NUCLEOTIDE SEQUENCE [LARGE SCALE GENOMIC DNA]</scope>
    <source>
        <strain evidence="2 3">NRS-1717</strain>
    </source>
</reference>
<dbReference type="InterPro" id="IPR003325">
    <property type="entry name" value="TerD"/>
</dbReference>
<dbReference type="PANTHER" id="PTHR32097">
    <property type="entry name" value="CAMP-BINDING PROTEIN 1-RELATED"/>
    <property type="match status" value="1"/>
</dbReference>
<dbReference type="RefSeq" id="WP_066232928.1">
    <property type="nucleotide sequence ID" value="NZ_JARTFQ010000006.1"/>
</dbReference>
<dbReference type="CDD" id="cd06974">
    <property type="entry name" value="TerD_like"/>
    <property type="match status" value="2"/>
</dbReference>
<dbReference type="Pfam" id="PF02342">
    <property type="entry name" value="TerD"/>
    <property type="match status" value="1"/>
</dbReference>
<dbReference type="EMBL" id="JARTFS010000018">
    <property type="protein sequence ID" value="MED4403799.1"/>
    <property type="molecule type" value="Genomic_DNA"/>
</dbReference>
<dbReference type="Proteomes" id="UP001342826">
    <property type="component" value="Unassembled WGS sequence"/>
</dbReference>
<dbReference type="PANTHER" id="PTHR32097:SF15">
    <property type="entry name" value="STRESS RESPONSE PROTEIN SCP2"/>
    <property type="match status" value="1"/>
</dbReference>
<proteinExistence type="predicted"/>
<name>A0ABU6P369_9BACI</name>
<evidence type="ECO:0000313" key="3">
    <source>
        <dbReference type="Proteomes" id="UP001342826"/>
    </source>
</evidence>
<protein>
    <submittedName>
        <fullName evidence="2">TerD family protein</fullName>
    </submittedName>
</protein>